<protein>
    <recommendedName>
        <fullName evidence="5">Pentatricopeptide repeat-containing protein</fullName>
    </recommendedName>
</protein>
<dbReference type="GO" id="GO:0003723">
    <property type="term" value="F:RNA binding"/>
    <property type="evidence" value="ECO:0007669"/>
    <property type="project" value="InterPro"/>
</dbReference>
<evidence type="ECO:0008006" key="5">
    <source>
        <dbReference type="Google" id="ProtNLM"/>
    </source>
</evidence>
<dbReference type="Pfam" id="PF01535">
    <property type="entry name" value="PPR"/>
    <property type="match status" value="2"/>
</dbReference>
<keyword evidence="1" id="KW-0677">Repeat</keyword>
<dbReference type="InterPro" id="IPR002885">
    <property type="entry name" value="PPR_rpt"/>
</dbReference>
<organism evidence="3 4">
    <name type="scientific">Liquidambar formosana</name>
    <name type="common">Formosan gum</name>
    <dbReference type="NCBI Taxonomy" id="63359"/>
    <lineage>
        <taxon>Eukaryota</taxon>
        <taxon>Viridiplantae</taxon>
        <taxon>Streptophyta</taxon>
        <taxon>Embryophyta</taxon>
        <taxon>Tracheophyta</taxon>
        <taxon>Spermatophyta</taxon>
        <taxon>Magnoliopsida</taxon>
        <taxon>eudicotyledons</taxon>
        <taxon>Gunneridae</taxon>
        <taxon>Pentapetalae</taxon>
        <taxon>Saxifragales</taxon>
        <taxon>Altingiaceae</taxon>
        <taxon>Liquidambar</taxon>
    </lineage>
</organism>
<dbReference type="PANTHER" id="PTHR24015">
    <property type="entry name" value="OS07G0578800 PROTEIN-RELATED"/>
    <property type="match status" value="1"/>
</dbReference>
<evidence type="ECO:0000256" key="2">
    <source>
        <dbReference type="PROSITE-ProRule" id="PRU00708"/>
    </source>
</evidence>
<evidence type="ECO:0000313" key="4">
    <source>
        <dbReference type="Proteomes" id="UP001415857"/>
    </source>
</evidence>
<dbReference type="FunFam" id="1.25.40.10:FF:000344">
    <property type="entry name" value="Pentatricopeptide repeat-containing protein"/>
    <property type="match status" value="1"/>
</dbReference>
<reference evidence="3 4" key="1">
    <citation type="journal article" date="2024" name="Plant J.">
        <title>Genome sequences and population genomics reveal climatic adaptation and genomic divergence between two closely related sweetgum species.</title>
        <authorList>
            <person name="Xu W.Q."/>
            <person name="Ren C.Q."/>
            <person name="Zhang X.Y."/>
            <person name="Comes H.P."/>
            <person name="Liu X.H."/>
            <person name="Li Y.G."/>
            <person name="Kettle C.J."/>
            <person name="Jalonen R."/>
            <person name="Gaisberger H."/>
            <person name="Ma Y.Z."/>
            <person name="Qiu Y.X."/>
        </authorList>
    </citation>
    <scope>NUCLEOTIDE SEQUENCE [LARGE SCALE GENOMIC DNA]</scope>
    <source>
        <strain evidence="3">Hangzhou</strain>
    </source>
</reference>
<name>A0AAP0WRY3_LIQFO</name>
<dbReference type="GO" id="GO:0009451">
    <property type="term" value="P:RNA modification"/>
    <property type="evidence" value="ECO:0007669"/>
    <property type="project" value="InterPro"/>
</dbReference>
<dbReference type="EMBL" id="JBBPBK010000011">
    <property type="protein sequence ID" value="KAK9275440.1"/>
    <property type="molecule type" value="Genomic_DNA"/>
</dbReference>
<dbReference type="InterPro" id="IPR046960">
    <property type="entry name" value="PPR_At4g14850-like_plant"/>
</dbReference>
<dbReference type="InterPro" id="IPR011990">
    <property type="entry name" value="TPR-like_helical_dom_sf"/>
</dbReference>
<dbReference type="NCBIfam" id="TIGR00756">
    <property type="entry name" value="PPR"/>
    <property type="match status" value="1"/>
</dbReference>
<comment type="caution">
    <text evidence="3">The sequence shown here is derived from an EMBL/GenBank/DDBJ whole genome shotgun (WGS) entry which is preliminary data.</text>
</comment>
<dbReference type="PANTHER" id="PTHR24015:SF548">
    <property type="entry name" value="OS08G0340900 PROTEIN"/>
    <property type="match status" value="1"/>
</dbReference>
<sequence length="272" mass="29876">MICRNIRTTSAAPRDRNFFLNLINNAAALTQLNQAHAQLIINGLHNDLITVTKLTHKLSDLNAIHQASLLCSTFPKPDLFLFNVLIRGFSRNSSPSSAILLYTHIRRNTRLKPDNFTYAFAISASSGLSNEGTGLLLHAHSILDGFGSDVFVGSAVVDSYLKFSRVGLARKVFDGMLERDTVLWNTMISGLVRNCCFSESIQVFGDMVSMGTQFDSTTLAAVLPAVAELQELRVGMEIQSLAWKLTTEATFNVSEGEQRIALLSLAKQAHEV</sequence>
<dbReference type="Gene3D" id="1.25.40.10">
    <property type="entry name" value="Tetratricopeptide repeat domain"/>
    <property type="match status" value="2"/>
</dbReference>
<keyword evidence="4" id="KW-1185">Reference proteome</keyword>
<evidence type="ECO:0000256" key="1">
    <source>
        <dbReference type="ARBA" id="ARBA00022737"/>
    </source>
</evidence>
<accession>A0AAP0WRY3</accession>
<dbReference type="Proteomes" id="UP001415857">
    <property type="component" value="Unassembled WGS sequence"/>
</dbReference>
<feature type="repeat" description="PPR" evidence="2">
    <location>
        <begin position="180"/>
        <end position="214"/>
    </location>
</feature>
<evidence type="ECO:0000313" key="3">
    <source>
        <dbReference type="EMBL" id="KAK9275440.1"/>
    </source>
</evidence>
<proteinExistence type="predicted"/>
<dbReference type="AlphaFoldDB" id="A0AAP0WRY3"/>
<gene>
    <name evidence="3" type="ORF">L1049_022705</name>
</gene>
<dbReference type="PROSITE" id="PS51375">
    <property type="entry name" value="PPR"/>
    <property type="match status" value="1"/>
</dbReference>